<feature type="region of interest" description="Disordered" evidence="1">
    <location>
        <begin position="37"/>
        <end position="159"/>
    </location>
</feature>
<organism evidence="2 3">
    <name type="scientific">Variibacter gotjawalensis</name>
    <dbReference type="NCBI Taxonomy" id="1333996"/>
    <lineage>
        <taxon>Bacteria</taxon>
        <taxon>Pseudomonadati</taxon>
        <taxon>Pseudomonadota</taxon>
        <taxon>Alphaproteobacteria</taxon>
        <taxon>Hyphomicrobiales</taxon>
        <taxon>Nitrobacteraceae</taxon>
        <taxon>Variibacter</taxon>
    </lineage>
</organism>
<evidence type="ECO:0000313" key="2">
    <source>
        <dbReference type="EMBL" id="BAT59979.1"/>
    </source>
</evidence>
<gene>
    <name evidence="2" type="ORF">GJW-30_1_02514</name>
</gene>
<accession>A0A0S3PVK9</accession>
<reference evidence="2 3" key="1">
    <citation type="submission" date="2015-08" db="EMBL/GenBank/DDBJ databases">
        <title>Investigation of the bacterial diversity of lava forest soil.</title>
        <authorList>
            <person name="Lee J.S."/>
        </authorList>
    </citation>
    <scope>NUCLEOTIDE SEQUENCE [LARGE SCALE GENOMIC DNA]</scope>
    <source>
        <strain evidence="2 3">GJW-30</strain>
    </source>
</reference>
<evidence type="ECO:0000313" key="3">
    <source>
        <dbReference type="Proteomes" id="UP000236884"/>
    </source>
</evidence>
<feature type="region of interest" description="Disordered" evidence="1">
    <location>
        <begin position="262"/>
        <end position="281"/>
    </location>
</feature>
<keyword evidence="3" id="KW-1185">Reference proteome</keyword>
<dbReference type="InterPro" id="IPR011250">
    <property type="entry name" value="OMP/PagP_B-barrel"/>
</dbReference>
<dbReference type="KEGG" id="vgo:GJW-30_1_02514"/>
<name>A0A0S3PVK9_9BRAD</name>
<evidence type="ECO:0000256" key="1">
    <source>
        <dbReference type="SAM" id="MobiDB-lite"/>
    </source>
</evidence>
<dbReference type="AlphaFoldDB" id="A0A0S3PVK9"/>
<sequence length="553" mass="60815">MRSEWQRRVFWLGLVGAGALTAALMASDVQAQVRLRGTTSATDDDPDQLYQRRPQQRRDGRRQTPPRSPSAGRTGFNSSNVTDPAAIPGASGSTLPPPSQNVPRAVPRRVAPPPSTTADSRPGRRSGIAPQQAGRIGASITPLPPGIATPLIRPRRPQDDADPFAPVGIRAGSFTLRPAFEATTGYDTQPSRFPGGKGAWFYTLAPELVANSNWSRHALDADIRGSYIDYNGQPFLNRPNMEARLRGRIDVTRDTTVNIEARDLLSTDYPNSPDLNPDPNVPSPALSRLPIRNTIGGDLGVVQRFNRFEVGLKGSIDRTTWQDSEFSNGTTASNESRNYNQYGVALRAAYELTPGVKPFAEIAYDKRVRDIEIDPFGFRRSSDGVTGKIGTTFEISRKLTGEVSIGYITRTYKDANLPELRGVIADASLIWSATGLTTVRLTARSTADESAVDGVAGVLRRDYGIQVDHAFRRWLIGTARFGYGEDDYIGQFPLNNTLVTRFDKRYLASIGLTYRVNRSVQIKGELRQEWMRSTYPGVDYTATVALVGLRLQR</sequence>
<dbReference type="Pfam" id="PF10082">
    <property type="entry name" value="BBP2_2"/>
    <property type="match status" value="1"/>
</dbReference>
<dbReference type="InterPro" id="IPR018759">
    <property type="entry name" value="BBP2_2"/>
</dbReference>
<evidence type="ECO:0008006" key="4">
    <source>
        <dbReference type="Google" id="ProtNLM"/>
    </source>
</evidence>
<proteinExistence type="predicted"/>
<protein>
    <recommendedName>
        <fullName evidence="4">Outer membrane beta-barrel protein</fullName>
    </recommendedName>
</protein>
<dbReference type="Proteomes" id="UP000236884">
    <property type="component" value="Chromosome"/>
</dbReference>
<dbReference type="SUPFAM" id="SSF56925">
    <property type="entry name" value="OMPA-like"/>
    <property type="match status" value="1"/>
</dbReference>
<dbReference type="EMBL" id="AP014946">
    <property type="protein sequence ID" value="BAT59979.1"/>
    <property type="molecule type" value="Genomic_DNA"/>
</dbReference>